<protein>
    <submittedName>
        <fullName evidence="3">TIGR03085 family protein</fullName>
    </submittedName>
</protein>
<dbReference type="EMBL" id="JACSPN010000030">
    <property type="protein sequence ID" value="MBE7702023.1"/>
    <property type="molecule type" value="Genomic_DNA"/>
</dbReference>
<dbReference type="InterPro" id="IPR034660">
    <property type="entry name" value="DinB/YfiT-like"/>
</dbReference>
<organism evidence="3 4">
    <name type="scientific">Oerskovia douganii</name>
    <dbReference type="NCBI Taxonomy" id="2762210"/>
    <lineage>
        <taxon>Bacteria</taxon>
        <taxon>Bacillati</taxon>
        <taxon>Actinomycetota</taxon>
        <taxon>Actinomycetes</taxon>
        <taxon>Micrococcales</taxon>
        <taxon>Cellulomonadaceae</taxon>
        <taxon>Oerskovia</taxon>
    </lineage>
</organism>
<evidence type="ECO:0000256" key="1">
    <source>
        <dbReference type="SAM" id="MobiDB-lite"/>
    </source>
</evidence>
<dbReference type="InterPro" id="IPR017517">
    <property type="entry name" value="Maleyloyr_isom"/>
</dbReference>
<sequence>MQPTTRHPHERAALVHALTQAGPDAPTLCEGWRTRHLAAHMILREHRPWTQAGANGGPLHDWSEGALQDLAATALEPGGYAALLARVEEQPAAWSPWSWAGDVVNLTEYFVHTEDVRRGTWVAGPGASRGDGSTGVGAGTAGAAGTAGTAGAGADVRARDLPPALQDALWNQLRLAARAFYRKAPVGVVLVVPGGRRAAVKAPPSRPTPDGRLGGTVVVTGPVPELVLHAFGRGRHAGVTLQGAAADRDALDAVVPGPR</sequence>
<proteinExistence type="predicted"/>
<dbReference type="AlphaFoldDB" id="A0A9D5YZR2"/>
<dbReference type="InterPro" id="IPR024344">
    <property type="entry name" value="MDMPI_metal-binding"/>
</dbReference>
<dbReference type="NCBIfam" id="TIGR03083">
    <property type="entry name" value="maleylpyruvate isomerase family mycothiol-dependent enzyme"/>
    <property type="match status" value="1"/>
</dbReference>
<keyword evidence="4" id="KW-1185">Reference proteome</keyword>
<dbReference type="Proteomes" id="UP000822993">
    <property type="component" value="Unassembled WGS sequence"/>
</dbReference>
<dbReference type="InterPro" id="IPR017519">
    <property type="entry name" value="CHP03085"/>
</dbReference>
<evidence type="ECO:0000313" key="4">
    <source>
        <dbReference type="Proteomes" id="UP000822993"/>
    </source>
</evidence>
<dbReference type="GO" id="GO:0046872">
    <property type="term" value="F:metal ion binding"/>
    <property type="evidence" value="ECO:0007669"/>
    <property type="project" value="InterPro"/>
</dbReference>
<comment type="caution">
    <text evidence="3">The sequence shown here is derived from an EMBL/GenBank/DDBJ whole genome shotgun (WGS) entry which is preliminary data.</text>
</comment>
<reference evidence="3 4" key="1">
    <citation type="submission" date="2020-08" db="EMBL/GenBank/DDBJ databases">
        <title>A Genomic Blueprint of the Chicken Gut Microbiome.</title>
        <authorList>
            <person name="Gilroy R."/>
            <person name="Ravi A."/>
            <person name="Getino M."/>
            <person name="Pursley I."/>
            <person name="Horton D.L."/>
            <person name="Alikhan N.-F."/>
            <person name="Baker D."/>
            <person name="Gharbi K."/>
            <person name="Hall N."/>
            <person name="Watson M."/>
            <person name="Adriaenssens E.M."/>
            <person name="Foster-Nyarko E."/>
            <person name="Jarju S."/>
            <person name="Secka A."/>
            <person name="Antonio M."/>
            <person name="Oren A."/>
            <person name="Chaudhuri R."/>
            <person name="La Ragione R.M."/>
            <person name="Hildebrand F."/>
            <person name="Pallen M.J."/>
        </authorList>
    </citation>
    <scope>NUCLEOTIDE SEQUENCE [LARGE SCALE GENOMIC DNA]</scope>
    <source>
        <strain evidence="3 4">Sa1BUA8</strain>
    </source>
</reference>
<feature type="compositionally biased region" description="Gly residues" evidence="1">
    <location>
        <begin position="127"/>
        <end position="142"/>
    </location>
</feature>
<dbReference type="SUPFAM" id="SSF109854">
    <property type="entry name" value="DinB/YfiT-like putative metalloenzymes"/>
    <property type="match status" value="1"/>
</dbReference>
<feature type="domain" description="Mycothiol-dependent maleylpyruvate isomerase metal-binding" evidence="2">
    <location>
        <begin position="12"/>
        <end position="90"/>
    </location>
</feature>
<evidence type="ECO:0000259" key="2">
    <source>
        <dbReference type="Pfam" id="PF11716"/>
    </source>
</evidence>
<gene>
    <name evidence="3" type="ORF">H9623_17155</name>
</gene>
<feature type="region of interest" description="Disordered" evidence="1">
    <location>
        <begin position="122"/>
        <end position="150"/>
    </location>
</feature>
<dbReference type="NCBIfam" id="TIGR03085">
    <property type="entry name" value="TIGR03085 family metal-binding protein"/>
    <property type="match status" value="1"/>
</dbReference>
<dbReference type="Pfam" id="PF11716">
    <property type="entry name" value="MDMPI_N"/>
    <property type="match status" value="1"/>
</dbReference>
<evidence type="ECO:0000313" key="3">
    <source>
        <dbReference type="EMBL" id="MBE7702023.1"/>
    </source>
</evidence>
<accession>A0A9D5YZR2</accession>
<dbReference type="RefSeq" id="WP_193721233.1">
    <property type="nucleotide sequence ID" value="NZ_JACSPN010000030.1"/>
</dbReference>
<name>A0A9D5YZR2_9CELL</name>